<dbReference type="AlphaFoldDB" id="A0A8X6N8Y4"/>
<proteinExistence type="predicted"/>
<gene>
    <name evidence="1" type="ORF">NPIL_392501</name>
</gene>
<comment type="caution">
    <text evidence="1">The sequence shown here is derived from an EMBL/GenBank/DDBJ whole genome shotgun (WGS) entry which is preliminary data.</text>
</comment>
<name>A0A8X6N8Y4_NEPPI</name>
<organism evidence="1 2">
    <name type="scientific">Nephila pilipes</name>
    <name type="common">Giant wood spider</name>
    <name type="synonym">Nephila maculata</name>
    <dbReference type="NCBI Taxonomy" id="299642"/>
    <lineage>
        <taxon>Eukaryota</taxon>
        <taxon>Metazoa</taxon>
        <taxon>Ecdysozoa</taxon>
        <taxon>Arthropoda</taxon>
        <taxon>Chelicerata</taxon>
        <taxon>Arachnida</taxon>
        <taxon>Araneae</taxon>
        <taxon>Araneomorphae</taxon>
        <taxon>Entelegynae</taxon>
        <taxon>Araneoidea</taxon>
        <taxon>Nephilidae</taxon>
        <taxon>Nephila</taxon>
    </lineage>
</organism>
<protein>
    <submittedName>
        <fullName evidence="1">Uncharacterized protein</fullName>
    </submittedName>
</protein>
<evidence type="ECO:0000313" key="1">
    <source>
        <dbReference type="EMBL" id="GFT00234.1"/>
    </source>
</evidence>
<dbReference type="EMBL" id="BMAW01006734">
    <property type="protein sequence ID" value="GFT00234.1"/>
    <property type="molecule type" value="Genomic_DNA"/>
</dbReference>
<reference evidence="1" key="1">
    <citation type="submission" date="2020-08" db="EMBL/GenBank/DDBJ databases">
        <title>Multicomponent nature underlies the extraordinary mechanical properties of spider dragline silk.</title>
        <authorList>
            <person name="Kono N."/>
            <person name="Nakamura H."/>
            <person name="Mori M."/>
            <person name="Yoshida Y."/>
            <person name="Ohtoshi R."/>
            <person name="Malay A.D."/>
            <person name="Moran D.A.P."/>
            <person name="Tomita M."/>
            <person name="Numata K."/>
            <person name="Arakawa K."/>
        </authorList>
    </citation>
    <scope>NUCLEOTIDE SEQUENCE</scope>
</reference>
<sequence length="136" mass="15775">MFRSRLRRPARIPPSHCQPRQPCLNADVCRAEAHCLETQDVLPERWYVHVKDYLRRHNSRPSNHLWGASQPLQDWYPSQNKLSVAVCLMLETTPQNSSITVLQLDHHPGCVSTEDIIPRFQGGYHNPFDLCTLNTY</sequence>
<dbReference type="Proteomes" id="UP000887013">
    <property type="component" value="Unassembled WGS sequence"/>
</dbReference>
<keyword evidence="2" id="KW-1185">Reference proteome</keyword>
<evidence type="ECO:0000313" key="2">
    <source>
        <dbReference type="Proteomes" id="UP000887013"/>
    </source>
</evidence>
<accession>A0A8X6N8Y4</accession>